<accession>A0A8J5MG24</accession>
<name>A0A8J5MG24_9STRA</name>
<dbReference type="EMBL" id="JAENGY010000494">
    <property type="protein sequence ID" value="KAG6961714.1"/>
    <property type="molecule type" value="Genomic_DNA"/>
</dbReference>
<dbReference type="AlphaFoldDB" id="A0A8J5MG24"/>
<evidence type="ECO:0000313" key="1">
    <source>
        <dbReference type="EMBL" id="KAG6961714.1"/>
    </source>
</evidence>
<sequence>MTMAQTLLPAATAERIWVVWWVDQRVLVKLPKRQVWQGGDSSTQTCLFLAASSTGKRSGNSVTPNASAVSRLTRIPSSTTRVHILFPFGGCWIPTWNGVARTVATLWPWAAERAVLGSLVALCSGLPLAMIVVCSRSGPSGWRAAG</sequence>
<comment type="caution">
    <text evidence="1">The sequence shown here is derived from an EMBL/GenBank/DDBJ whole genome shotgun (WGS) entry which is preliminary data.</text>
</comment>
<organism evidence="1 2">
    <name type="scientific">Phytophthora aleatoria</name>
    <dbReference type="NCBI Taxonomy" id="2496075"/>
    <lineage>
        <taxon>Eukaryota</taxon>
        <taxon>Sar</taxon>
        <taxon>Stramenopiles</taxon>
        <taxon>Oomycota</taxon>
        <taxon>Peronosporomycetes</taxon>
        <taxon>Peronosporales</taxon>
        <taxon>Peronosporaceae</taxon>
        <taxon>Phytophthora</taxon>
    </lineage>
</organism>
<proteinExistence type="predicted"/>
<evidence type="ECO:0000313" key="2">
    <source>
        <dbReference type="Proteomes" id="UP000709295"/>
    </source>
</evidence>
<protein>
    <submittedName>
        <fullName evidence="1">Uncharacterized protein</fullName>
    </submittedName>
</protein>
<reference evidence="1" key="1">
    <citation type="submission" date="2021-01" db="EMBL/GenBank/DDBJ databases">
        <title>Phytophthora aleatoria, a newly-described species from Pinus radiata is distinct from Phytophthora cactorum isolates based on comparative genomics.</title>
        <authorList>
            <person name="Mcdougal R."/>
            <person name="Panda P."/>
            <person name="Williams N."/>
            <person name="Studholme D.J."/>
        </authorList>
    </citation>
    <scope>NUCLEOTIDE SEQUENCE</scope>
    <source>
        <strain evidence="1">NZFS 4037</strain>
    </source>
</reference>
<gene>
    <name evidence="1" type="ORF">JG688_00008944</name>
</gene>
<keyword evidence="2" id="KW-1185">Reference proteome</keyword>
<dbReference type="Proteomes" id="UP000709295">
    <property type="component" value="Unassembled WGS sequence"/>
</dbReference>